<feature type="transmembrane region" description="Helical" evidence="7">
    <location>
        <begin position="280"/>
        <end position="297"/>
    </location>
</feature>
<reference evidence="9" key="1">
    <citation type="submission" date="2023-07" db="EMBL/GenBank/DDBJ databases">
        <title>Ureibacillus sp. isolated from freshwater well.</title>
        <authorList>
            <person name="Kirdat K."/>
            <person name="Bhatt A."/>
            <person name="Teware R."/>
            <person name="Bhavsar Y."/>
            <person name="Yadav A."/>
        </authorList>
    </citation>
    <scope>NUCLEOTIDE SEQUENCE</scope>
    <source>
        <strain evidence="9">BA0131</strain>
    </source>
</reference>
<feature type="domain" description="Major facilitator superfamily (MFS) profile" evidence="8">
    <location>
        <begin position="9"/>
        <end position="389"/>
    </location>
</feature>
<feature type="transmembrane region" description="Helical" evidence="7">
    <location>
        <begin position="104"/>
        <end position="122"/>
    </location>
</feature>
<accession>A0ABT8GLQ4</accession>
<feature type="transmembrane region" description="Helical" evidence="7">
    <location>
        <begin position="213"/>
        <end position="237"/>
    </location>
</feature>
<organism evidence="9 10">
    <name type="scientific">Ureibacillus aquaedulcis</name>
    <dbReference type="NCBI Taxonomy" id="3058421"/>
    <lineage>
        <taxon>Bacteria</taxon>
        <taxon>Bacillati</taxon>
        <taxon>Bacillota</taxon>
        <taxon>Bacilli</taxon>
        <taxon>Bacillales</taxon>
        <taxon>Caryophanaceae</taxon>
        <taxon>Ureibacillus</taxon>
    </lineage>
</organism>
<dbReference type="PRINTS" id="PR01035">
    <property type="entry name" value="TCRTETA"/>
</dbReference>
<proteinExistence type="inferred from homology"/>
<evidence type="ECO:0000256" key="7">
    <source>
        <dbReference type="SAM" id="Phobius"/>
    </source>
</evidence>
<protein>
    <submittedName>
        <fullName evidence="9">MFS transporter</fullName>
    </submittedName>
</protein>
<keyword evidence="4 7" id="KW-0812">Transmembrane</keyword>
<comment type="subcellular location">
    <subcellularLocation>
        <location evidence="1">Cell membrane</location>
        <topology evidence="1">Multi-pass membrane protein</topology>
    </subcellularLocation>
</comment>
<dbReference type="Pfam" id="PF07690">
    <property type="entry name" value="MFS_1"/>
    <property type="match status" value="1"/>
</dbReference>
<dbReference type="InterPro" id="IPR036259">
    <property type="entry name" value="MFS_trans_sf"/>
</dbReference>
<evidence type="ECO:0000313" key="10">
    <source>
        <dbReference type="Proteomes" id="UP001172743"/>
    </source>
</evidence>
<evidence type="ECO:0000256" key="5">
    <source>
        <dbReference type="ARBA" id="ARBA00022989"/>
    </source>
</evidence>
<dbReference type="PROSITE" id="PS50850">
    <property type="entry name" value="MFS"/>
    <property type="match status" value="1"/>
</dbReference>
<dbReference type="InterPro" id="IPR020846">
    <property type="entry name" value="MFS_dom"/>
</dbReference>
<feature type="transmembrane region" description="Helical" evidence="7">
    <location>
        <begin position="44"/>
        <end position="62"/>
    </location>
</feature>
<name>A0ABT8GLQ4_9BACL</name>
<sequence length="403" mass="43554">MSQKTKKIALTILMLNMFITMGGVGIVIPVLPSYLDIFGVGGEVYGSLIAVFALAQFLFSPLAGNLSDRFGRKVFIIGGLIIYGISQLIFGIATDVWILYLGRFFSGFGAAFIMTTIMAYVADITTMEERGKGMGMIGAAISLGFMIGPGLGGFLANVNLHFPFFLAGFVSLAAALLSFIVLPNVQPQVDEAVKNAPRENLLNQLVRSVKTPYFVILIVVFTFSFGISNFQSTLSMFLTYKFDYSPTDIAIVITVGGFAGVVLQMFIIDKLFKRFGEMKVILVNLVVAAITMVLMVYVGGFFIILTVATLFQIATVFIRPAVNTLISKFAGNEQGFAAGMNNAYMSLGNMIGPALAGVLLEWHLSIPFILGAVILLGCFGLAYVWTLKKSPHLLHPAAETEAK</sequence>
<dbReference type="EMBL" id="JAUHTQ010000001">
    <property type="protein sequence ID" value="MDN4492345.1"/>
    <property type="molecule type" value="Genomic_DNA"/>
</dbReference>
<dbReference type="SUPFAM" id="SSF103473">
    <property type="entry name" value="MFS general substrate transporter"/>
    <property type="match status" value="1"/>
</dbReference>
<dbReference type="RefSeq" id="WP_301136439.1">
    <property type="nucleotide sequence ID" value="NZ_JAUHTQ010000001.1"/>
</dbReference>
<keyword evidence="5 7" id="KW-1133">Transmembrane helix</keyword>
<gene>
    <name evidence="9" type="ORF">QYB95_02215</name>
</gene>
<dbReference type="InterPro" id="IPR001958">
    <property type="entry name" value="Tet-R_TetA/multi-R_MdtG-like"/>
</dbReference>
<comment type="similarity">
    <text evidence="2">Belongs to the major facilitator superfamily. TCR/Tet family.</text>
</comment>
<dbReference type="CDD" id="cd17325">
    <property type="entry name" value="MFS_MdtG_SLC18_like"/>
    <property type="match status" value="1"/>
</dbReference>
<feature type="transmembrane region" description="Helical" evidence="7">
    <location>
        <begin position="12"/>
        <end position="32"/>
    </location>
</feature>
<dbReference type="PANTHER" id="PTHR23504">
    <property type="entry name" value="MAJOR FACILITATOR SUPERFAMILY DOMAIN-CONTAINING PROTEIN 10"/>
    <property type="match status" value="1"/>
</dbReference>
<keyword evidence="6 7" id="KW-0472">Membrane</keyword>
<evidence type="ECO:0000256" key="3">
    <source>
        <dbReference type="ARBA" id="ARBA00022448"/>
    </source>
</evidence>
<evidence type="ECO:0000313" key="9">
    <source>
        <dbReference type="EMBL" id="MDN4492345.1"/>
    </source>
</evidence>
<evidence type="ECO:0000256" key="6">
    <source>
        <dbReference type="ARBA" id="ARBA00023136"/>
    </source>
</evidence>
<dbReference type="InterPro" id="IPR011701">
    <property type="entry name" value="MFS"/>
</dbReference>
<evidence type="ECO:0000256" key="2">
    <source>
        <dbReference type="ARBA" id="ARBA00007520"/>
    </source>
</evidence>
<feature type="transmembrane region" description="Helical" evidence="7">
    <location>
        <begin position="162"/>
        <end position="182"/>
    </location>
</feature>
<dbReference type="PROSITE" id="PS00216">
    <property type="entry name" value="SUGAR_TRANSPORT_1"/>
    <property type="match status" value="1"/>
</dbReference>
<keyword evidence="3" id="KW-0813">Transport</keyword>
<feature type="transmembrane region" description="Helical" evidence="7">
    <location>
        <begin position="249"/>
        <end position="268"/>
    </location>
</feature>
<feature type="transmembrane region" description="Helical" evidence="7">
    <location>
        <begin position="366"/>
        <end position="385"/>
    </location>
</feature>
<dbReference type="InterPro" id="IPR005829">
    <property type="entry name" value="Sugar_transporter_CS"/>
</dbReference>
<evidence type="ECO:0000259" key="8">
    <source>
        <dbReference type="PROSITE" id="PS50850"/>
    </source>
</evidence>
<dbReference type="Gene3D" id="1.20.1250.20">
    <property type="entry name" value="MFS general substrate transporter like domains"/>
    <property type="match status" value="1"/>
</dbReference>
<comment type="caution">
    <text evidence="9">The sequence shown here is derived from an EMBL/GenBank/DDBJ whole genome shotgun (WGS) entry which is preliminary data.</text>
</comment>
<dbReference type="PANTHER" id="PTHR23504:SF115">
    <property type="entry name" value="MULTIDRUG RESISTANCE PROTEIN 2"/>
    <property type="match status" value="1"/>
</dbReference>
<dbReference type="Proteomes" id="UP001172743">
    <property type="component" value="Unassembled WGS sequence"/>
</dbReference>
<evidence type="ECO:0000256" key="1">
    <source>
        <dbReference type="ARBA" id="ARBA00004651"/>
    </source>
</evidence>
<keyword evidence="10" id="KW-1185">Reference proteome</keyword>
<evidence type="ECO:0000256" key="4">
    <source>
        <dbReference type="ARBA" id="ARBA00022692"/>
    </source>
</evidence>
<feature type="transmembrane region" description="Helical" evidence="7">
    <location>
        <begin position="74"/>
        <end position="98"/>
    </location>
</feature>
<feature type="transmembrane region" description="Helical" evidence="7">
    <location>
        <begin position="134"/>
        <end position="156"/>
    </location>
</feature>